<dbReference type="Proteomes" id="UP001446205">
    <property type="component" value="Unassembled WGS sequence"/>
</dbReference>
<keyword evidence="2" id="KW-1185">Reference proteome</keyword>
<name>A0ABU9D3S9_9PROT</name>
<dbReference type="InterPro" id="IPR025528">
    <property type="entry name" value="BrnA_antitoxin"/>
</dbReference>
<reference evidence="1 2" key="1">
    <citation type="submission" date="2024-04" db="EMBL/GenBank/DDBJ databases">
        <authorList>
            <person name="Abashina T."/>
            <person name="Shaikin A."/>
        </authorList>
    </citation>
    <scope>NUCLEOTIDE SEQUENCE [LARGE SCALE GENOMIC DNA]</scope>
    <source>
        <strain evidence="1 2">AAFK</strain>
    </source>
</reference>
<accession>A0ABU9D3S9</accession>
<dbReference type="Pfam" id="PF14384">
    <property type="entry name" value="BrnA_antitoxin"/>
    <property type="match status" value="1"/>
</dbReference>
<dbReference type="RefSeq" id="WP_341369291.1">
    <property type="nucleotide sequence ID" value="NZ_JBBPCO010000001.1"/>
</dbReference>
<organism evidence="1 2">
    <name type="scientific">Thermithiobacillus plumbiphilus</name>
    <dbReference type="NCBI Taxonomy" id="1729899"/>
    <lineage>
        <taxon>Bacteria</taxon>
        <taxon>Pseudomonadati</taxon>
        <taxon>Pseudomonadota</taxon>
        <taxon>Acidithiobacillia</taxon>
        <taxon>Acidithiobacillales</taxon>
        <taxon>Thermithiobacillaceae</taxon>
        <taxon>Thermithiobacillus</taxon>
    </lineage>
</organism>
<sequence>MKAEYDFSQAKRGAVITQPGKTRITIYLDNDILEAFRTRADEVGRGYQPLINDALRAALSRTSAPVDEATLRKVLREELHATG</sequence>
<comment type="caution">
    <text evidence="1">The sequence shown here is derived from an EMBL/GenBank/DDBJ whole genome shotgun (WGS) entry which is preliminary data.</text>
</comment>
<proteinExistence type="predicted"/>
<gene>
    <name evidence="1" type="ORF">WOB96_00470</name>
</gene>
<evidence type="ECO:0000313" key="2">
    <source>
        <dbReference type="Proteomes" id="UP001446205"/>
    </source>
</evidence>
<dbReference type="EMBL" id="JBBPCO010000001">
    <property type="protein sequence ID" value="MEK8088225.1"/>
    <property type="molecule type" value="Genomic_DNA"/>
</dbReference>
<protein>
    <submittedName>
        <fullName evidence="1">BrnA antitoxin family protein</fullName>
    </submittedName>
</protein>
<evidence type="ECO:0000313" key="1">
    <source>
        <dbReference type="EMBL" id="MEK8088225.1"/>
    </source>
</evidence>